<keyword evidence="1" id="KW-0812">Transmembrane</keyword>
<evidence type="ECO:0000313" key="3">
    <source>
        <dbReference type="Proteomes" id="UP001466331"/>
    </source>
</evidence>
<accession>A0ABU9U9I6</accession>
<reference evidence="2 3" key="1">
    <citation type="submission" date="2024-03" db="EMBL/GenBank/DDBJ databases">
        <title>Ignisphaera cupida sp. nov., a hyperthermophilic hydrolytic archaeon from a hot spring of Kamchatka, and proposal of Ignisphaeraceae fam. nov.</title>
        <authorList>
            <person name="Podosokorskaya O.A."/>
            <person name="Elcheninov A.G."/>
            <person name="Maltseva A.I."/>
            <person name="Zayulina K.S."/>
            <person name="Novikov A."/>
            <person name="Merkel A.Y."/>
        </authorList>
    </citation>
    <scope>NUCLEOTIDE SEQUENCE [LARGE SCALE GENOMIC DNA]</scope>
    <source>
        <strain evidence="2 3">38H-sp</strain>
    </source>
</reference>
<keyword evidence="1" id="KW-0472">Membrane</keyword>
<dbReference type="RefSeq" id="WP_420068778.1">
    <property type="nucleotide sequence ID" value="NZ_JBCHKQ010000001.1"/>
</dbReference>
<organism evidence="2 3">
    <name type="scientific">Rarispira pelagica</name>
    <dbReference type="NCBI Taxonomy" id="3141764"/>
    <lineage>
        <taxon>Bacteria</taxon>
        <taxon>Pseudomonadati</taxon>
        <taxon>Spirochaetota</taxon>
        <taxon>Spirochaetia</taxon>
        <taxon>Winmispirales</taxon>
        <taxon>Winmispiraceae</taxon>
        <taxon>Rarispira</taxon>
    </lineage>
</organism>
<feature type="transmembrane region" description="Helical" evidence="1">
    <location>
        <begin position="12"/>
        <end position="31"/>
    </location>
</feature>
<dbReference type="EMBL" id="JBCHKQ010000001">
    <property type="protein sequence ID" value="MEM5947329.1"/>
    <property type="molecule type" value="Genomic_DNA"/>
</dbReference>
<gene>
    <name evidence="2" type="ORF">WKV44_02110</name>
</gene>
<sequence>MIEIKKHWYKLLFTPACLILFLVIAIVSFSGGKVVTTKLGQLAIQIREIPSQDGTAQLDQINILYKGLSFKISRKFPIVAYDTKEKPMALYPISYKEDSSSFYINLNAGAMIKLRTGATDTILELNIPSNLNLSRIDFPFSASGLKIEGSSDIPVLALNPQGEDEFFLSLSGNSKIDIPGKKLLIVPGISGKASITLGVPSGGKSVFVFWYRTQGREITERQFKAGLKDYMDKSYQGFKNRLDTENLLWSYNGEKDLRPETIIAYAAESIEREQYPDIQETLSKIADSKPEKSGFFPVVYTGNLQYRTEEFYSKLNKNRANIIRDLKNGNFDSLVSFYDIFDTLIIDGSPYLAKAVQDAINALSEDNISPKIFASLVRLLIKQKQSQFSLLDVSKIEDIIDNYIFKSIKLTQRGLFFINNEGKADMMISIATGAALTQEAEETGDENLKSIARDLILSSIKMSDEYGKIPEKLNPNTGTKEGTIFPEDIYPLIKSETKLPRTTIIAKDGKIKGWIFSLVSIENIKISDKEESFEFDFPVGWIHHMVINGVREYKRLEILKLTWRTTRLFEQYPMGAYFTPENRTLYIKYQHRDTRERVVISYQSEE</sequence>
<evidence type="ECO:0000256" key="1">
    <source>
        <dbReference type="SAM" id="Phobius"/>
    </source>
</evidence>
<name>A0ABU9U9I6_9SPIR</name>
<proteinExistence type="predicted"/>
<keyword evidence="1" id="KW-1133">Transmembrane helix</keyword>
<protein>
    <submittedName>
        <fullName evidence="2">Uncharacterized protein</fullName>
    </submittedName>
</protein>
<keyword evidence="3" id="KW-1185">Reference proteome</keyword>
<dbReference type="Proteomes" id="UP001466331">
    <property type="component" value="Unassembled WGS sequence"/>
</dbReference>
<comment type="caution">
    <text evidence="2">The sequence shown here is derived from an EMBL/GenBank/DDBJ whole genome shotgun (WGS) entry which is preliminary data.</text>
</comment>
<evidence type="ECO:0000313" key="2">
    <source>
        <dbReference type="EMBL" id="MEM5947329.1"/>
    </source>
</evidence>